<evidence type="ECO:0000256" key="10">
    <source>
        <dbReference type="ARBA" id="ARBA00023114"/>
    </source>
</evidence>
<evidence type="ECO:0000256" key="7">
    <source>
        <dbReference type="ARBA" id="ARBA00022729"/>
    </source>
</evidence>
<dbReference type="HOGENOM" id="CLU_038343_3_2_6"/>
<name>A0A0C5UYP9_9GAMM</name>
<dbReference type="KEGG" id="gsn:YC6258_00395"/>
<feature type="domain" description="Polysaccharide export protein N-terminal" evidence="15">
    <location>
        <begin position="62"/>
        <end position="134"/>
    </location>
</feature>
<dbReference type="RefSeq" id="WP_211264610.1">
    <property type="nucleotide sequence ID" value="NZ_CP007142.1"/>
</dbReference>
<evidence type="ECO:0000256" key="13">
    <source>
        <dbReference type="ARBA" id="ARBA00023237"/>
    </source>
</evidence>
<keyword evidence="6" id="KW-0812">Transmembrane</keyword>
<keyword evidence="13" id="KW-0998">Cell outer membrane</keyword>
<dbReference type="GO" id="GO:0015159">
    <property type="term" value="F:polysaccharide transmembrane transporter activity"/>
    <property type="evidence" value="ECO:0007669"/>
    <property type="project" value="InterPro"/>
</dbReference>
<dbReference type="InterPro" id="IPR054765">
    <property type="entry name" value="SLBB_dom"/>
</dbReference>
<dbReference type="PATRIC" id="fig|1445510.3.peg.382"/>
<dbReference type="Pfam" id="PF22461">
    <property type="entry name" value="SLBB_2"/>
    <property type="match status" value="1"/>
</dbReference>
<dbReference type="InterPro" id="IPR003715">
    <property type="entry name" value="Poly_export_N"/>
</dbReference>
<evidence type="ECO:0000256" key="12">
    <source>
        <dbReference type="ARBA" id="ARBA00023139"/>
    </source>
</evidence>
<protein>
    <submittedName>
        <fullName evidence="17">Periplasmic protein involved in polysaccharide export</fullName>
    </submittedName>
</protein>
<proteinExistence type="inferred from homology"/>
<dbReference type="PANTHER" id="PTHR33619:SF3">
    <property type="entry name" value="POLYSACCHARIDE EXPORT PROTEIN GFCE-RELATED"/>
    <property type="match status" value="1"/>
</dbReference>
<evidence type="ECO:0000256" key="14">
    <source>
        <dbReference type="ARBA" id="ARBA00023288"/>
    </source>
</evidence>
<evidence type="ECO:0000256" key="11">
    <source>
        <dbReference type="ARBA" id="ARBA00023136"/>
    </source>
</evidence>
<organism evidence="17 18">
    <name type="scientific">Gynuella sunshinyii YC6258</name>
    <dbReference type="NCBI Taxonomy" id="1445510"/>
    <lineage>
        <taxon>Bacteria</taxon>
        <taxon>Pseudomonadati</taxon>
        <taxon>Pseudomonadota</taxon>
        <taxon>Gammaproteobacteria</taxon>
        <taxon>Oceanospirillales</taxon>
        <taxon>Saccharospirillaceae</taxon>
        <taxon>Gynuella</taxon>
    </lineage>
</organism>
<dbReference type="Gene3D" id="3.30.1950.10">
    <property type="entry name" value="wza like domain"/>
    <property type="match status" value="1"/>
</dbReference>
<keyword evidence="7" id="KW-0732">Signal</keyword>
<dbReference type="PANTHER" id="PTHR33619">
    <property type="entry name" value="POLYSACCHARIDE EXPORT PROTEIN GFCE-RELATED"/>
    <property type="match status" value="1"/>
</dbReference>
<dbReference type="InterPro" id="IPR049712">
    <property type="entry name" value="Poly_export"/>
</dbReference>
<gene>
    <name evidence="17" type="ORF">YC6258_00395</name>
</gene>
<keyword evidence="3" id="KW-0813">Transport</keyword>
<keyword evidence="8" id="KW-0625">Polysaccharide transport</keyword>
<keyword evidence="9" id="KW-0406">Ion transport</keyword>
<reference evidence="17 18" key="1">
    <citation type="submission" date="2014-01" db="EMBL/GenBank/DDBJ databases">
        <title>Full genme sequencing of cellulolytic bacterium Gynuella sunshinyii YC6258T gen. nov., sp. nov.</title>
        <authorList>
            <person name="Khan H."/>
            <person name="Chung E.J."/>
            <person name="Chung Y.R."/>
        </authorList>
    </citation>
    <scope>NUCLEOTIDE SEQUENCE [LARGE SCALE GENOMIC DNA]</scope>
    <source>
        <strain evidence="17 18">YC6258</strain>
    </source>
</reference>
<keyword evidence="11" id="KW-0472">Membrane</keyword>
<evidence type="ECO:0000313" key="18">
    <source>
        <dbReference type="Proteomes" id="UP000032266"/>
    </source>
</evidence>
<evidence type="ECO:0000256" key="8">
    <source>
        <dbReference type="ARBA" id="ARBA00023047"/>
    </source>
</evidence>
<dbReference type="STRING" id="1445510.YC6258_00395"/>
<evidence type="ECO:0000256" key="3">
    <source>
        <dbReference type="ARBA" id="ARBA00022448"/>
    </source>
</evidence>
<evidence type="ECO:0000256" key="4">
    <source>
        <dbReference type="ARBA" id="ARBA00022452"/>
    </source>
</evidence>
<dbReference type="InterPro" id="IPR017477">
    <property type="entry name" value="PEP-CTERM_polysacc_export"/>
</dbReference>
<keyword evidence="12" id="KW-0564">Palmitate</keyword>
<dbReference type="GO" id="GO:0015288">
    <property type="term" value="F:porin activity"/>
    <property type="evidence" value="ECO:0007669"/>
    <property type="project" value="UniProtKB-KW"/>
</dbReference>
<comment type="subcellular location">
    <subcellularLocation>
        <location evidence="1">Cell outer membrane</location>
        <topology evidence="1">Multi-pass membrane protein</topology>
    </subcellularLocation>
</comment>
<evidence type="ECO:0000256" key="2">
    <source>
        <dbReference type="ARBA" id="ARBA00009450"/>
    </source>
</evidence>
<evidence type="ECO:0000256" key="9">
    <source>
        <dbReference type="ARBA" id="ARBA00023065"/>
    </source>
</evidence>
<evidence type="ECO:0000256" key="5">
    <source>
        <dbReference type="ARBA" id="ARBA00022597"/>
    </source>
</evidence>
<evidence type="ECO:0000256" key="1">
    <source>
        <dbReference type="ARBA" id="ARBA00004571"/>
    </source>
</evidence>
<evidence type="ECO:0000313" key="17">
    <source>
        <dbReference type="EMBL" id="AJQ92445.1"/>
    </source>
</evidence>
<evidence type="ECO:0000259" key="16">
    <source>
        <dbReference type="Pfam" id="PF22461"/>
    </source>
</evidence>
<sequence length="235" mass="25203">MIISVFLQGIRPGCRFVSMLYIALLSVILLSACVSNEPVVNAATDSQPQPLLSGPQVASTISETYTIGVGDTLQIDVWKNPELSLSVPVRPDGKISMPLIGDILAAGLTTEELTSSITDSLKTYLKQPQVSIIVTNPFSAEYQRRVRISGAVGTPLSIPFRNGITVLDLVLLAGGTTEYANGNAAKLHRTIDGVLTVYPIRLEDILTRGDLKTNYALIPSDIVTVPEKSFFSGSQ</sequence>
<accession>A0A0C5UYP9</accession>
<dbReference type="Proteomes" id="UP000032266">
    <property type="component" value="Chromosome"/>
</dbReference>
<dbReference type="Pfam" id="PF02563">
    <property type="entry name" value="Poly_export"/>
    <property type="match status" value="1"/>
</dbReference>
<keyword evidence="14" id="KW-0449">Lipoprotein</keyword>
<dbReference type="EMBL" id="CP007142">
    <property type="protein sequence ID" value="AJQ92445.1"/>
    <property type="molecule type" value="Genomic_DNA"/>
</dbReference>
<dbReference type="GO" id="GO:0046930">
    <property type="term" value="C:pore complex"/>
    <property type="evidence" value="ECO:0007669"/>
    <property type="project" value="UniProtKB-KW"/>
</dbReference>
<dbReference type="AlphaFoldDB" id="A0A0C5UYP9"/>
<dbReference type="Gene3D" id="3.10.560.10">
    <property type="entry name" value="Outer membrane lipoprotein wza domain like"/>
    <property type="match status" value="1"/>
</dbReference>
<keyword evidence="4" id="KW-1134">Transmembrane beta strand</keyword>
<keyword evidence="10" id="KW-0626">Porin</keyword>
<dbReference type="GO" id="GO:0006811">
    <property type="term" value="P:monoatomic ion transport"/>
    <property type="evidence" value="ECO:0007669"/>
    <property type="project" value="UniProtKB-KW"/>
</dbReference>
<evidence type="ECO:0000259" key="15">
    <source>
        <dbReference type="Pfam" id="PF02563"/>
    </source>
</evidence>
<keyword evidence="18" id="KW-1185">Reference proteome</keyword>
<dbReference type="GO" id="GO:0009279">
    <property type="term" value="C:cell outer membrane"/>
    <property type="evidence" value="ECO:0007669"/>
    <property type="project" value="UniProtKB-SubCell"/>
</dbReference>
<keyword evidence="5" id="KW-0762">Sugar transport</keyword>
<dbReference type="NCBIfam" id="TIGR03027">
    <property type="entry name" value="pepcterm_export"/>
    <property type="match status" value="1"/>
</dbReference>
<feature type="domain" description="SLBB" evidence="16">
    <location>
        <begin position="145"/>
        <end position="225"/>
    </location>
</feature>
<comment type="similarity">
    <text evidence="2">Belongs to the BexD/CtrA/VexA family.</text>
</comment>
<evidence type="ECO:0000256" key="6">
    <source>
        <dbReference type="ARBA" id="ARBA00022692"/>
    </source>
</evidence>